<accession>A0ABQ7DSG5</accession>
<evidence type="ECO:0000256" key="8">
    <source>
        <dbReference type="ARBA" id="ARBA00022927"/>
    </source>
</evidence>
<reference evidence="11 12" key="1">
    <citation type="journal article" date="2020" name="BMC Genomics">
        <title>Intraspecific diversification of the crop wild relative Brassica cretica Lam. using demographic model selection.</title>
        <authorList>
            <person name="Kioukis A."/>
            <person name="Michalopoulou V.A."/>
            <person name="Briers L."/>
            <person name="Pirintsos S."/>
            <person name="Studholme D.J."/>
            <person name="Pavlidis P."/>
            <person name="Sarris P.F."/>
        </authorList>
    </citation>
    <scope>NUCLEOTIDE SEQUENCE [LARGE SCALE GENOMIC DNA]</scope>
    <source>
        <strain evidence="12">cv. PFS-1207/04</strain>
    </source>
</reference>
<comment type="caution">
    <text evidence="11">The sequence shown here is derived from an EMBL/GenBank/DDBJ whole genome shotgun (WGS) entry which is preliminary data.</text>
</comment>
<evidence type="ECO:0000256" key="3">
    <source>
        <dbReference type="ARBA" id="ARBA00007507"/>
    </source>
</evidence>
<evidence type="ECO:0000313" key="11">
    <source>
        <dbReference type="EMBL" id="KAF3581029.1"/>
    </source>
</evidence>
<evidence type="ECO:0000313" key="12">
    <source>
        <dbReference type="Proteomes" id="UP000266723"/>
    </source>
</evidence>
<comment type="subcellular location">
    <subcellularLocation>
        <location evidence="1">Endoplasmic reticulum</location>
    </subcellularLocation>
    <subcellularLocation>
        <location evidence="2">Golgi apparatus</location>
    </subcellularLocation>
</comment>
<keyword evidence="6" id="KW-0256">Endoplasmic reticulum</keyword>
<evidence type="ECO:0000256" key="6">
    <source>
        <dbReference type="ARBA" id="ARBA00022824"/>
    </source>
</evidence>
<evidence type="ECO:0000256" key="2">
    <source>
        <dbReference type="ARBA" id="ARBA00004555"/>
    </source>
</evidence>
<keyword evidence="9" id="KW-0333">Golgi apparatus</keyword>
<dbReference type="SUPFAM" id="SSF52540">
    <property type="entry name" value="P-loop containing nucleoside triphosphate hydrolases"/>
    <property type="match status" value="1"/>
</dbReference>
<dbReference type="Proteomes" id="UP000266723">
    <property type="component" value="Unassembled WGS sequence"/>
</dbReference>
<gene>
    <name evidence="11" type="ORF">DY000_02031008</name>
</gene>
<dbReference type="PRINTS" id="PR00328">
    <property type="entry name" value="SAR1GTPBP"/>
</dbReference>
<evidence type="ECO:0000256" key="5">
    <source>
        <dbReference type="ARBA" id="ARBA00022741"/>
    </source>
</evidence>
<comment type="similarity">
    <text evidence="3">Belongs to the small GTPase superfamily. SAR1 family.</text>
</comment>
<organism evidence="11 12">
    <name type="scientific">Brassica cretica</name>
    <name type="common">Mustard</name>
    <dbReference type="NCBI Taxonomy" id="69181"/>
    <lineage>
        <taxon>Eukaryota</taxon>
        <taxon>Viridiplantae</taxon>
        <taxon>Streptophyta</taxon>
        <taxon>Embryophyta</taxon>
        <taxon>Tracheophyta</taxon>
        <taxon>Spermatophyta</taxon>
        <taxon>Magnoliopsida</taxon>
        <taxon>eudicotyledons</taxon>
        <taxon>Gunneridae</taxon>
        <taxon>Pentapetalae</taxon>
        <taxon>rosids</taxon>
        <taxon>malvids</taxon>
        <taxon>Brassicales</taxon>
        <taxon>Brassicaceae</taxon>
        <taxon>Brassiceae</taxon>
        <taxon>Brassica</taxon>
    </lineage>
</organism>
<sequence length="184" mass="20707">MSFQQIQLQTLNPISIHCSSRRREELTSTVTCPEGMLAGGNVVVRRRGQRSYKRRQQSSWEENELVDAVVYLVDAYDKERFTESKRELDALPLDEAIVVVPFLILGNKIDIPYAASEDELRYHLGLTNFTTGKGRVTTAGGDSGVHPLEVFVTRVTSYLENSMPPTISHNTIAHIHDSTHPKLK</sequence>
<keyword evidence="7" id="KW-0931">ER-Golgi transport</keyword>
<keyword evidence="4" id="KW-0813">Transport</keyword>
<keyword evidence="8" id="KW-0653">Protein transport</keyword>
<dbReference type="PROSITE" id="PS51422">
    <property type="entry name" value="SAR1"/>
    <property type="match status" value="1"/>
</dbReference>
<dbReference type="InterPro" id="IPR027417">
    <property type="entry name" value="P-loop_NTPase"/>
</dbReference>
<dbReference type="PANTHER" id="PTHR45684">
    <property type="entry name" value="RE74312P"/>
    <property type="match status" value="1"/>
</dbReference>
<dbReference type="SMART" id="SM00178">
    <property type="entry name" value="SAR"/>
    <property type="match status" value="1"/>
</dbReference>
<evidence type="ECO:0000256" key="7">
    <source>
        <dbReference type="ARBA" id="ARBA00022892"/>
    </source>
</evidence>
<dbReference type="InterPro" id="IPR006687">
    <property type="entry name" value="Small_GTPase_SAR1"/>
</dbReference>
<protein>
    <submittedName>
        <fullName evidence="11">Uncharacterized protein</fullName>
    </submittedName>
</protein>
<proteinExistence type="inferred from homology"/>
<keyword evidence="5" id="KW-0547">Nucleotide-binding</keyword>
<dbReference type="Gene3D" id="3.40.50.300">
    <property type="entry name" value="P-loop containing nucleotide triphosphate hydrolases"/>
    <property type="match status" value="1"/>
</dbReference>
<dbReference type="EMBL" id="QGKV02000649">
    <property type="protein sequence ID" value="KAF3581029.1"/>
    <property type="molecule type" value="Genomic_DNA"/>
</dbReference>
<dbReference type="InterPro" id="IPR006689">
    <property type="entry name" value="Small_GTPase_ARF/SAR"/>
</dbReference>
<dbReference type="Pfam" id="PF00025">
    <property type="entry name" value="Arf"/>
    <property type="match status" value="1"/>
</dbReference>
<keyword evidence="10" id="KW-0342">GTP-binding</keyword>
<keyword evidence="12" id="KW-1185">Reference proteome</keyword>
<evidence type="ECO:0000256" key="1">
    <source>
        <dbReference type="ARBA" id="ARBA00004240"/>
    </source>
</evidence>
<evidence type="ECO:0000256" key="4">
    <source>
        <dbReference type="ARBA" id="ARBA00022448"/>
    </source>
</evidence>
<evidence type="ECO:0000256" key="9">
    <source>
        <dbReference type="ARBA" id="ARBA00023034"/>
    </source>
</evidence>
<evidence type="ECO:0000256" key="10">
    <source>
        <dbReference type="ARBA" id="ARBA00023134"/>
    </source>
</evidence>
<name>A0ABQ7DSG5_BRACR</name>